<sequence length="100" mass="11273">MAKKRIIKCISCGVYNENRESCKNCGAVISYEERRKAHIKKESKKRIEAVKKEPPSFIENLKGHHFLAYRALGWLLYSGFVVVSAIGAFLAWLIFAIAAG</sequence>
<evidence type="ECO:0000256" key="1">
    <source>
        <dbReference type="SAM" id="Phobius"/>
    </source>
</evidence>
<evidence type="ECO:0000313" key="2">
    <source>
        <dbReference type="EMBL" id="MBV7269672.1"/>
    </source>
</evidence>
<keyword evidence="1" id="KW-0472">Membrane</keyword>
<feature type="transmembrane region" description="Helical" evidence="1">
    <location>
        <begin position="74"/>
        <end position="99"/>
    </location>
</feature>
<gene>
    <name evidence="2" type="ORF">KCG49_10795</name>
</gene>
<accession>A0A9X1F8X7</accession>
<dbReference type="Proteomes" id="UP001138894">
    <property type="component" value="Unassembled WGS sequence"/>
</dbReference>
<dbReference type="EMBL" id="JAGSPD010000008">
    <property type="protein sequence ID" value="MBV7269672.1"/>
    <property type="molecule type" value="Genomic_DNA"/>
</dbReference>
<comment type="caution">
    <text evidence="2">The sequence shown here is derived from an EMBL/GenBank/DDBJ whole genome shotgun (WGS) entry which is preliminary data.</text>
</comment>
<keyword evidence="3" id="KW-1185">Reference proteome</keyword>
<keyword evidence="1" id="KW-1133">Transmembrane helix</keyword>
<dbReference type="RefSeq" id="WP_218546464.1">
    <property type="nucleotide sequence ID" value="NZ_JAGSPD010000008.1"/>
</dbReference>
<dbReference type="AlphaFoldDB" id="A0A9X1F8X7"/>
<proteinExistence type="predicted"/>
<keyword evidence="1" id="KW-0812">Transmembrane</keyword>
<evidence type="ECO:0000313" key="3">
    <source>
        <dbReference type="Proteomes" id="UP001138894"/>
    </source>
</evidence>
<name>A0A9X1F8X7_9FLAO</name>
<reference evidence="2" key="1">
    <citation type="submission" date="2021-04" db="EMBL/GenBank/DDBJ databases">
        <authorList>
            <person name="Pira H."/>
            <person name="Risdian C."/>
            <person name="Wink J."/>
        </authorList>
    </citation>
    <scope>NUCLEOTIDE SEQUENCE</scope>
    <source>
        <strain evidence="2">WHY3</strain>
    </source>
</reference>
<organism evidence="2 3">
    <name type="scientific">Winogradskyella luteola</name>
    <dbReference type="NCBI Taxonomy" id="2828330"/>
    <lineage>
        <taxon>Bacteria</taxon>
        <taxon>Pseudomonadati</taxon>
        <taxon>Bacteroidota</taxon>
        <taxon>Flavobacteriia</taxon>
        <taxon>Flavobacteriales</taxon>
        <taxon>Flavobacteriaceae</taxon>
        <taxon>Winogradskyella</taxon>
    </lineage>
</organism>
<protein>
    <submittedName>
        <fullName evidence="2">Uncharacterized protein</fullName>
    </submittedName>
</protein>